<dbReference type="InterPro" id="IPR036097">
    <property type="entry name" value="HisK_dim/P_sf"/>
</dbReference>
<dbReference type="PANTHER" id="PTHR45436">
    <property type="entry name" value="SENSOR HISTIDINE KINASE YKOH"/>
    <property type="match status" value="1"/>
</dbReference>
<dbReference type="InterPro" id="IPR003594">
    <property type="entry name" value="HATPase_dom"/>
</dbReference>
<dbReference type="SMART" id="SM00388">
    <property type="entry name" value="HisKA"/>
    <property type="match status" value="1"/>
</dbReference>
<evidence type="ECO:0000256" key="5">
    <source>
        <dbReference type="ARBA" id="ARBA00022679"/>
    </source>
</evidence>
<keyword evidence="7 13" id="KW-0418">Kinase</keyword>
<dbReference type="CDD" id="cd00082">
    <property type="entry name" value="HisKA"/>
    <property type="match status" value="1"/>
</dbReference>
<keyword evidence="8 11" id="KW-1133">Transmembrane helix</keyword>
<evidence type="ECO:0000259" key="12">
    <source>
        <dbReference type="PROSITE" id="PS50109"/>
    </source>
</evidence>
<evidence type="ECO:0000256" key="8">
    <source>
        <dbReference type="ARBA" id="ARBA00022989"/>
    </source>
</evidence>
<protein>
    <recommendedName>
        <fullName evidence="3">histidine kinase</fullName>
        <ecNumber evidence="3">2.7.13.3</ecNumber>
    </recommendedName>
</protein>
<dbReference type="InterPro" id="IPR036890">
    <property type="entry name" value="HATPase_C_sf"/>
</dbReference>
<keyword evidence="4" id="KW-0597">Phosphoprotein</keyword>
<evidence type="ECO:0000256" key="1">
    <source>
        <dbReference type="ARBA" id="ARBA00000085"/>
    </source>
</evidence>
<evidence type="ECO:0000313" key="13">
    <source>
        <dbReference type="EMBL" id="SEB56695.1"/>
    </source>
</evidence>
<comment type="catalytic activity">
    <reaction evidence="1">
        <text>ATP + protein L-histidine = ADP + protein N-phospho-L-histidine.</text>
        <dbReference type="EC" id="2.7.13.3"/>
    </reaction>
</comment>
<dbReference type="Pfam" id="PF00512">
    <property type="entry name" value="HisKA"/>
    <property type="match status" value="1"/>
</dbReference>
<proteinExistence type="predicted"/>
<feature type="transmembrane region" description="Helical" evidence="11">
    <location>
        <begin position="38"/>
        <end position="58"/>
    </location>
</feature>
<dbReference type="SMART" id="SM00387">
    <property type="entry name" value="HATPase_c"/>
    <property type="match status" value="1"/>
</dbReference>
<organism evidence="13 14">
    <name type="scientific">Atopobium minutum</name>
    <dbReference type="NCBI Taxonomy" id="1381"/>
    <lineage>
        <taxon>Bacteria</taxon>
        <taxon>Bacillati</taxon>
        <taxon>Actinomycetota</taxon>
        <taxon>Coriobacteriia</taxon>
        <taxon>Coriobacteriales</taxon>
        <taxon>Atopobiaceae</taxon>
        <taxon>Atopobium</taxon>
    </lineage>
</organism>
<dbReference type="GO" id="GO:0000155">
    <property type="term" value="F:phosphorelay sensor kinase activity"/>
    <property type="evidence" value="ECO:0007669"/>
    <property type="project" value="InterPro"/>
</dbReference>
<keyword evidence="6 11" id="KW-0812">Transmembrane</keyword>
<dbReference type="InterPro" id="IPR050428">
    <property type="entry name" value="TCS_sensor_his_kinase"/>
</dbReference>
<feature type="domain" description="Histidine kinase" evidence="12">
    <location>
        <begin position="123"/>
        <end position="348"/>
    </location>
</feature>
<comment type="caution">
    <text evidence="13">The sequence shown here is derived from an EMBL/GenBank/DDBJ whole genome shotgun (WGS) entry which is preliminary data.</text>
</comment>
<evidence type="ECO:0000313" key="14">
    <source>
        <dbReference type="Proteomes" id="UP000183687"/>
    </source>
</evidence>
<keyword evidence="5" id="KW-0808">Transferase</keyword>
<accession>A0AB38A5X4</accession>
<dbReference type="Pfam" id="PF02518">
    <property type="entry name" value="HATPase_c"/>
    <property type="match status" value="1"/>
</dbReference>
<evidence type="ECO:0000256" key="2">
    <source>
        <dbReference type="ARBA" id="ARBA00004236"/>
    </source>
</evidence>
<dbReference type="Gene3D" id="3.30.565.10">
    <property type="entry name" value="Histidine kinase-like ATPase, C-terminal domain"/>
    <property type="match status" value="1"/>
</dbReference>
<feature type="transmembrane region" description="Helical" evidence="11">
    <location>
        <begin position="12"/>
        <end position="32"/>
    </location>
</feature>
<dbReference type="Gene3D" id="1.10.287.130">
    <property type="match status" value="1"/>
</dbReference>
<comment type="subcellular location">
    <subcellularLocation>
        <location evidence="2">Cell membrane</location>
    </subcellularLocation>
</comment>
<dbReference type="RefSeq" id="WP_002563279.1">
    <property type="nucleotide sequence ID" value="NZ_CALJSN010000006.1"/>
</dbReference>
<reference evidence="13 14" key="1">
    <citation type="submission" date="2016-10" db="EMBL/GenBank/DDBJ databases">
        <authorList>
            <person name="Varghese N."/>
            <person name="Submissions S."/>
        </authorList>
    </citation>
    <scope>NUCLEOTIDE SEQUENCE [LARGE SCALE GENOMIC DNA]</scope>
    <source>
        <strain evidence="13 14">DSM 20586</strain>
    </source>
</reference>
<dbReference type="PANTHER" id="PTHR45436:SF5">
    <property type="entry name" value="SENSOR HISTIDINE KINASE TRCS"/>
    <property type="match status" value="1"/>
</dbReference>
<dbReference type="CDD" id="cd00075">
    <property type="entry name" value="HATPase"/>
    <property type="match status" value="1"/>
</dbReference>
<dbReference type="EC" id="2.7.13.3" evidence="3"/>
<evidence type="ECO:0000256" key="9">
    <source>
        <dbReference type="ARBA" id="ARBA00023012"/>
    </source>
</evidence>
<evidence type="ECO:0000256" key="4">
    <source>
        <dbReference type="ARBA" id="ARBA00022553"/>
    </source>
</evidence>
<dbReference type="Proteomes" id="UP000183687">
    <property type="component" value="Unassembled WGS sequence"/>
</dbReference>
<sequence length="349" mass="38365">MELMLHNKHLRIELGCLLAVGLLCTLVAALLAGEKSALIVGIMALLLSCVHLGCMLWHTKQIAKLTQRIDDALHTDKPLSFADMREGQLALLGSQIDKTFGKLVRLNTQLEAERQSLADSLADISHQLRTPMTSLGLELELIRKHTSDPEIARRLRHGERLIDRMCWLIETLLRLARIDAGTIHLEQKDVEVRGLVRNALRPLEVALDLADITVVQSIDKDISFKGDPAWSSEALQNIFKNCLEHTPAGGSITVTATEDTLACRISITDTGSGFDEQELPHIFERFYRGTTPVDETSSAVNPAGVGIGLSLTQAIIFAQDGRIRAFNNKDANGQVTGACFEIAFYKAVV</sequence>
<dbReference type="PRINTS" id="PR00344">
    <property type="entry name" value="BCTRLSENSOR"/>
</dbReference>
<dbReference type="GO" id="GO:0005886">
    <property type="term" value="C:plasma membrane"/>
    <property type="evidence" value="ECO:0007669"/>
    <property type="project" value="UniProtKB-SubCell"/>
</dbReference>
<dbReference type="EMBL" id="FNSH01000001">
    <property type="protein sequence ID" value="SEB56695.1"/>
    <property type="molecule type" value="Genomic_DNA"/>
</dbReference>
<dbReference type="SUPFAM" id="SSF55874">
    <property type="entry name" value="ATPase domain of HSP90 chaperone/DNA topoisomerase II/histidine kinase"/>
    <property type="match status" value="1"/>
</dbReference>
<evidence type="ECO:0000256" key="6">
    <source>
        <dbReference type="ARBA" id="ARBA00022692"/>
    </source>
</evidence>
<name>A0AB38A5X4_9ACTN</name>
<evidence type="ECO:0000256" key="11">
    <source>
        <dbReference type="SAM" id="Phobius"/>
    </source>
</evidence>
<evidence type="ECO:0000256" key="7">
    <source>
        <dbReference type="ARBA" id="ARBA00022777"/>
    </source>
</evidence>
<dbReference type="InterPro" id="IPR003661">
    <property type="entry name" value="HisK_dim/P_dom"/>
</dbReference>
<dbReference type="InterPro" id="IPR005467">
    <property type="entry name" value="His_kinase_dom"/>
</dbReference>
<evidence type="ECO:0000256" key="3">
    <source>
        <dbReference type="ARBA" id="ARBA00012438"/>
    </source>
</evidence>
<evidence type="ECO:0000256" key="10">
    <source>
        <dbReference type="ARBA" id="ARBA00023136"/>
    </source>
</evidence>
<dbReference type="AlphaFoldDB" id="A0AB38A5X4"/>
<keyword evidence="10 11" id="KW-0472">Membrane</keyword>
<keyword evidence="9" id="KW-0902">Two-component regulatory system</keyword>
<gene>
    <name evidence="13" type="ORF">SAMN04489746_0621</name>
</gene>
<dbReference type="SUPFAM" id="SSF47384">
    <property type="entry name" value="Homodimeric domain of signal transducing histidine kinase"/>
    <property type="match status" value="1"/>
</dbReference>
<dbReference type="PROSITE" id="PS50109">
    <property type="entry name" value="HIS_KIN"/>
    <property type="match status" value="1"/>
</dbReference>
<dbReference type="InterPro" id="IPR004358">
    <property type="entry name" value="Sig_transdc_His_kin-like_C"/>
</dbReference>